<protein>
    <submittedName>
        <fullName evidence="3">Uncharacterized protein</fullName>
    </submittedName>
</protein>
<proteinExistence type="predicted"/>
<organism evidence="3 4">
    <name type="scientific">Colletotrichum tanaceti</name>
    <dbReference type="NCBI Taxonomy" id="1306861"/>
    <lineage>
        <taxon>Eukaryota</taxon>
        <taxon>Fungi</taxon>
        <taxon>Dikarya</taxon>
        <taxon>Ascomycota</taxon>
        <taxon>Pezizomycotina</taxon>
        <taxon>Sordariomycetes</taxon>
        <taxon>Hypocreomycetidae</taxon>
        <taxon>Glomerellales</taxon>
        <taxon>Glomerellaceae</taxon>
        <taxon>Colletotrichum</taxon>
        <taxon>Colletotrichum destructivum species complex</taxon>
    </lineage>
</organism>
<keyword evidence="2" id="KW-1133">Transmembrane helix</keyword>
<gene>
    <name evidence="3" type="ORF">CTA1_2024</name>
</gene>
<dbReference type="Proteomes" id="UP000310108">
    <property type="component" value="Unassembled WGS sequence"/>
</dbReference>
<dbReference type="OrthoDB" id="4843891at2759"/>
<keyword evidence="2" id="KW-0812">Transmembrane</keyword>
<dbReference type="AlphaFoldDB" id="A0A4U6X026"/>
<accession>A0A4U6X026</accession>
<dbReference type="EMBL" id="PJEX01000757">
    <property type="protein sequence ID" value="TKW48721.1"/>
    <property type="molecule type" value="Genomic_DNA"/>
</dbReference>
<evidence type="ECO:0000256" key="1">
    <source>
        <dbReference type="SAM" id="MobiDB-lite"/>
    </source>
</evidence>
<keyword evidence="4" id="KW-1185">Reference proteome</keyword>
<sequence>MDAEPDARRSLLSIPWRIFCFFVLLPFRVLKYLFFAGDAGGRPQDDGITWRVQVVDVDRARRAYYVGRRREQVDNYWWRCAVENARRKRLLQQPLAVVAEIDNRGTGEPPKKSVQFDDAPEYIPGPAPADDEQVPADGVQSKPEGPVIVPVDEKSAGGEGAVARGGSRGGGILTESEGNLDEVVDSALKALHPEEMISRRRSL</sequence>
<evidence type="ECO:0000313" key="4">
    <source>
        <dbReference type="Proteomes" id="UP000310108"/>
    </source>
</evidence>
<feature type="region of interest" description="Disordered" evidence="1">
    <location>
        <begin position="103"/>
        <end position="177"/>
    </location>
</feature>
<comment type="caution">
    <text evidence="3">The sequence shown here is derived from an EMBL/GenBank/DDBJ whole genome shotgun (WGS) entry which is preliminary data.</text>
</comment>
<keyword evidence="2" id="KW-0472">Membrane</keyword>
<feature type="transmembrane region" description="Helical" evidence="2">
    <location>
        <begin position="14"/>
        <end position="34"/>
    </location>
</feature>
<feature type="compositionally biased region" description="Basic and acidic residues" evidence="1">
    <location>
        <begin position="103"/>
        <end position="115"/>
    </location>
</feature>
<reference evidence="3 4" key="1">
    <citation type="journal article" date="2019" name="PLoS ONE">
        <title>Comparative genome analysis indicates high evolutionary potential of pathogenicity genes in Colletotrichum tanaceti.</title>
        <authorList>
            <person name="Lelwala R.V."/>
            <person name="Korhonen P.K."/>
            <person name="Young N.D."/>
            <person name="Scott J.B."/>
            <person name="Ades P.A."/>
            <person name="Gasser R.B."/>
            <person name="Taylor P.W.J."/>
        </authorList>
    </citation>
    <scope>NUCLEOTIDE SEQUENCE [LARGE SCALE GENOMIC DNA]</scope>
    <source>
        <strain evidence="3">BRIP57314</strain>
    </source>
</reference>
<evidence type="ECO:0000256" key="2">
    <source>
        <dbReference type="SAM" id="Phobius"/>
    </source>
</evidence>
<name>A0A4U6X026_9PEZI</name>
<evidence type="ECO:0000313" key="3">
    <source>
        <dbReference type="EMBL" id="TKW48721.1"/>
    </source>
</evidence>